<keyword evidence="7" id="KW-1185">Reference proteome</keyword>
<dbReference type="GeneID" id="81460820"/>
<dbReference type="RefSeq" id="XP_056577887.1">
    <property type="nucleotide sequence ID" value="XM_056721637.1"/>
</dbReference>
<dbReference type="InterPro" id="IPR011057">
    <property type="entry name" value="Mss4-like_sf"/>
</dbReference>
<dbReference type="SUPFAM" id="SSF51316">
    <property type="entry name" value="Mss4-like"/>
    <property type="match status" value="1"/>
</dbReference>
<keyword evidence="3" id="KW-0862">Zinc</keyword>
<organism evidence="6 7">
    <name type="scientific">Penicillium concentricum</name>
    <dbReference type="NCBI Taxonomy" id="293559"/>
    <lineage>
        <taxon>Eukaryota</taxon>
        <taxon>Fungi</taxon>
        <taxon>Dikarya</taxon>
        <taxon>Ascomycota</taxon>
        <taxon>Pezizomycotina</taxon>
        <taxon>Eurotiomycetes</taxon>
        <taxon>Eurotiomycetidae</taxon>
        <taxon>Eurotiales</taxon>
        <taxon>Aspergillaceae</taxon>
        <taxon>Penicillium</taxon>
    </lineage>
</organism>
<protein>
    <recommendedName>
        <fullName evidence="5">CENP-V/GFA domain-containing protein</fullName>
    </recommendedName>
</protein>
<dbReference type="GO" id="GO:0046872">
    <property type="term" value="F:metal ion binding"/>
    <property type="evidence" value="ECO:0007669"/>
    <property type="project" value="UniProtKB-KW"/>
</dbReference>
<evidence type="ECO:0000313" key="7">
    <source>
        <dbReference type="Proteomes" id="UP001147752"/>
    </source>
</evidence>
<dbReference type="Gene3D" id="3.90.1590.10">
    <property type="entry name" value="glutathione-dependent formaldehyde- activating enzyme (gfa)"/>
    <property type="match status" value="1"/>
</dbReference>
<dbReference type="OrthoDB" id="9985472at2759"/>
<gene>
    <name evidence="6" type="ORF">N7517_003907</name>
</gene>
<accession>A0A9W9S4J4</accession>
<proteinExistence type="inferred from homology"/>
<dbReference type="PROSITE" id="PS51891">
    <property type="entry name" value="CENP_V_GFA"/>
    <property type="match status" value="1"/>
</dbReference>
<dbReference type="EMBL" id="JAPZBT010000002">
    <property type="protein sequence ID" value="KAJ5371901.1"/>
    <property type="molecule type" value="Genomic_DNA"/>
</dbReference>
<evidence type="ECO:0000256" key="2">
    <source>
        <dbReference type="ARBA" id="ARBA00022723"/>
    </source>
</evidence>
<dbReference type="AlphaFoldDB" id="A0A9W9S4J4"/>
<dbReference type="PANTHER" id="PTHR33337:SF30">
    <property type="entry name" value="DUF636 DOMAIN PROTEIN (AFU_ORTHOLOGUE AFUA_1G03180)"/>
    <property type="match status" value="1"/>
</dbReference>
<evidence type="ECO:0000259" key="5">
    <source>
        <dbReference type="PROSITE" id="PS51891"/>
    </source>
</evidence>
<evidence type="ECO:0000256" key="1">
    <source>
        <dbReference type="ARBA" id="ARBA00005495"/>
    </source>
</evidence>
<keyword evidence="4" id="KW-0456">Lyase</keyword>
<name>A0A9W9S4J4_9EURO</name>
<reference evidence="6" key="1">
    <citation type="submission" date="2022-12" db="EMBL/GenBank/DDBJ databases">
        <authorList>
            <person name="Petersen C."/>
        </authorList>
    </citation>
    <scope>NUCLEOTIDE SEQUENCE</scope>
    <source>
        <strain evidence="6">IBT 3081</strain>
    </source>
</reference>
<sequence length="135" mass="15227">MPTGSCLCHNLKYEYTSEPITKATCHCLSCRKISGGTHTLNLLIPEDKFRVTEGTATSYTEMHESGMKLTINFCSKCGCYIYKTHEKFPGMVVILAGTLDAPDALEQAKPEAELYSQHRVRWLPDFGWAEKKVEF</sequence>
<comment type="caution">
    <text evidence="6">The sequence shown here is derived from an EMBL/GenBank/DDBJ whole genome shotgun (WGS) entry which is preliminary data.</text>
</comment>
<reference evidence="6" key="2">
    <citation type="journal article" date="2023" name="IMA Fungus">
        <title>Comparative genomic study of the Penicillium genus elucidates a diverse pangenome and 15 lateral gene transfer events.</title>
        <authorList>
            <person name="Petersen C."/>
            <person name="Sorensen T."/>
            <person name="Nielsen M.R."/>
            <person name="Sondergaard T.E."/>
            <person name="Sorensen J.L."/>
            <person name="Fitzpatrick D.A."/>
            <person name="Frisvad J.C."/>
            <person name="Nielsen K.L."/>
        </authorList>
    </citation>
    <scope>NUCLEOTIDE SEQUENCE</scope>
    <source>
        <strain evidence="6">IBT 3081</strain>
    </source>
</reference>
<evidence type="ECO:0000256" key="4">
    <source>
        <dbReference type="ARBA" id="ARBA00023239"/>
    </source>
</evidence>
<comment type="similarity">
    <text evidence="1">Belongs to the Gfa family.</text>
</comment>
<dbReference type="Proteomes" id="UP001147752">
    <property type="component" value="Unassembled WGS sequence"/>
</dbReference>
<feature type="domain" description="CENP-V/GFA" evidence="5">
    <location>
        <begin position="2"/>
        <end position="116"/>
    </location>
</feature>
<dbReference type="Pfam" id="PF04828">
    <property type="entry name" value="GFA"/>
    <property type="match status" value="1"/>
</dbReference>
<dbReference type="InterPro" id="IPR006913">
    <property type="entry name" value="CENP-V/GFA"/>
</dbReference>
<evidence type="ECO:0000313" key="6">
    <source>
        <dbReference type="EMBL" id="KAJ5371901.1"/>
    </source>
</evidence>
<dbReference type="PANTHER" id="PTHR33337">
    <property type="entry name" value="GFA DOMAIN-CONTAINING PROTEIN"/>
    <property type="match status" value="1"/>
</dbReference>
<dbReference type="GO" id="GO:0016846">
    <property type="term" value="F:carbon-sulfur lyase activity"/>
    <property type="evidence" value="ECO:0007669"/>
    <property type="project" value="InterPro"/>
</dbReference>
<keyword evidence="2" id="KW-0479">Metal-binding</keyword>
<evidence type="ECO:0000256" key="3">
    <source>
        <dbReference type="ARBA" id="ARBA00022833"/>
    </source>
</evidence>